<evidence type="ECO:0000313" key="3">
    <source>
        <dbReference type="Proteomes" id="UP001139263"/>
    </source>
</evidence>
<dbReference type="PROSITE" id="PS51186">
    <property type="entry name" value="GNAT"/>
    <property type="match status" value="1"/>
</dbReference>
<dbReference type="EMBL" id="JALBUF010000013">
    <property type="protein sequence ID" value="MCI0184377.1"/>
    <property type="molecule type" value="Genomic_DNA"/>
</dbReference>
<dbReference type="CDD" id="cd04301">
    <property type="entry name" value="NAT_SF"/>
    <property type="match status" value="1"/>
</dbReference>
<organism evidence="2 3">
    <name type="scientific">Sulfoacidibacillus ferrooxidans</name>
    <dbReference type="NCBI Taxonomy" id="2005001"/>
    <lineage>
        <taxon>Bacteria</taxon>
        <taxon>Bacillati</taxon>
        <taxon>Bacillota</taxon>
        <taxon>Bacilli</taxon>
        <taxon>Bacillales</taxon>
        <taxon>Alicyclobacillaceae</taxon>
        <taxon>Sulfoacidibacillus</taxon>
    </lineage>
</organism>
<dbReference type="Proteomes" id="UP001139263">
    <property type="component" value="Unassembled WGS sequence"/>
</dbReference>
<dbReference type="Pfam" id="PF00583">
    <property type="entry name" value="Acetyltransf_1"/>
    <property type="match status" value="1"/>
</dbReference>
<dbReference type="RefSeq" id="WP_241716008.1">
    <property type="nucleotide sequence ID" value="NZ_JALBUF010000013.1"/>
</dbReference>
<evidence type="ECO:0000259" key="1">
    <source>
        <dbReference type="PROSITE" id="PS51186"/>
    </source>
</evidence>
<protein>
    <recommendedName>
        <fullName evidence="1">N-acetyltransferase domain-containing protein</fullName>
    </recommendedName>
</protein>
<dbReference type="Gene3D" id="3.40.630.30">
    <property type="match status" value="1"/>
</dbReference>
<accession>A0A9X2AFF5</accession>
<name>A0A9X2AFF5_9BACL</name>
<dbReference type="InterPro" id="IPR016181">
    <property type="entry name" value="Acyl_CoA_acyltransferase"/>
</dbReference>
<reference evidence="2" key="1">
    <citation type="submission" date="2022-03" db="EMBL/GenBank/DDBJ databases">
        <title>Draft Genome Sequence of Firmicute Strain S0AB, a Heterotrophic Iron/Sulfur-Oxidizing Extreme Acidophile.</title>
        <authorList>
            <person name="Vergara E."/>
            <person name="Pakostova E."/>
            <person name="Johnson D.B."/>
            <person name="Holmes D.S."/>
        </authorList>
    </citation>
    <scope>NUCLEOTIDE SEQUENCE</scope>
    <source>
        <strain evidence="2">S0AB</strain>
    </source>
</reference>
<comment type="caution">
    <text evidence="2">The sequence shown here is derived from an EMBL/GenBank/DDBJ whole genome shotgun (WGS) entry which is preliminary data.</text>
</comment>
<dbReference type="AlphaFoldDB" id="A0A9X2AFF5"/>
<gene>
    <name evidence="2" type="ORF">MM817_02674</name>
</gene>
<feature type="domain" description="N-acetyltransferase" evidence="1">
    <location>
        <begin position="120"/>
        <end position="255"/>
    </location>
</feature>
<dbReference type="GO" id="GO:0016747">
    <property type="term" value="F:acyltransferase activity, transferring groups other than amino-acyl groups"/>
    <property type="evidence" value="ECO:0007669"/>
    <property type="project" value="InterPro"/>
</dbReference>
<dbReference type="InterPro" id="IPR000182">
    <property type="entry name" value="GNAT_dom"/>
</dbReference>
<sequence>MAHEKMRMVYHQQLRYQAKLHGYLREETEYVVRYVSQTGDKGYIMWSSVNSSNALQVIRKELAYFSHRHQKFEWKVYDYDQPHDLIDLLKEEGFSVDDPEAVMVVELDATHPLIQDETHITVCEIIDQKGIQEIIDLEESVWNMSFTELREKLIHDKKRDTESLSLYGVYESNQLISGAWMYIEPNTQFVSLWGGSTLPSFRKKGYYTALLRTRAQKALEKGHVFLTVDASPMSRPILEKYGFVCIALASGCQSQ</sequence>
<keyword evidence="3" id="KW-1185">Reference proteome</keyword>
<dbReference type="SUPFAM" id="SSF55729">
    <property type="entry name" value="Acyl-CoA N-acyltransferases (Nat)"/>
    <property type="match status" value="1"/>
</dbReference>
<evidence type="ECO:0000313" key="2">
    <source>
        <dbReference type="EMBL" id="MCI0184377.1"/>
    </source>
</evidence>
<proteinExistence type="predicted"/>